<organism evidence="1 2">
    <name type="scientific">Flavipsychrobacter stenotrophus</name>
    <dbReference type="NCBI Taxonomy" id="2077091"/>
    <lineage>
        <taxon>Bacteria</taxon>
        <taxon>Pseudomonadati</taxon>
        <taxon>Bacteroidota</taxon>
        <taxon>Chitinophagia</taxon>
        <taxon>Chitinophagales</taxon>
        <taxon>Chitinophagaceae</taxon>
        <taxon>Flavipsychrobacter</taxon>
    </lineage>
</organism>
<dbReference type="PROSITE" id="PS51257">
    <property type="entry name" value="PROKAR_LIPOPROTEIN"/>
    <property type="match status" value="1"/>
</dbReference>
<evidence type="ECO:0000313" key="2">
    <source>
        <dbReference type="Proteomes" id="UP000239872"/>
    </source>
</evidence>
<sequence>MKTCLHFLFTALLIISLGSCKKDKTTSYTITGDYLIAGRAMSFTIAGAKTNYYIVSGGELRKDSTQLNQAPPTDIGQFRFTVLMPAANYAAVADLQTSIPAELLSRNNQHIGTQLPDAGYMDVRTVSGGVAYHWYIENDQTASSAAVQSFASRLTSNFQ</sequence>
<reference evidence="1 2" key="1">
    <citation type="submission" date="2018-01" db="EMBL/GenBank/DDBJ databases">
        <title>A novel member of the phylum Bacteroidetes isolated from glacier ice.</title>
        <authorList>
            <person name="Liu Q."/>
            <person name="Xin Y.-H."/>
        </authorList>
    </citation>
    <scope>NUCLEOTIDE SEQUENCE [LARGE SCALE GENOMIC DNA]</scope>
    <source>
        <strain evidence="1 2">RB1R16</strain>
    </source>
</reference>
<dbReference type="EMBL" id="PPSL01000002">
    <property type="protein sequence ID" value="PQJ12084.1"/>
    <property type="molecule type" value="Genomic_DNA"/>
</dbReference>
<name>A0A2S7SZE4_9BACT</name>
<accession>A0A2S7SZE4</accession>
<dbReference type="AlphaFoldDB" id="A0A2S7SZE4"/>
<gene>
    <name evidence="1" type="ORF">CJD36_009865</name>
</gene>
<evidence type="ECO:0000313" key="1">
    <source>
        <dbReference type="EMBL" id="PQJ12084.1"/>
    </source>
</evidence>
<dbReference type="Proteomes" id="UP000239872">
    <property type="component" value="Unassembled WGS sequence"/>
</dbReference>
<comment type="caution">
    <text evidence="1">The sequence shown here is derived from an EMBL/GenBank/DDBJ whole genome shotgun (WGS) entry which is preliminary data.</text>
</comment>
<keyword evidence="2" id="KW-1185">Reference proteome</keyword>
<proteinExistence type="predicted"/>
<dbReference type="RefSeq" id="WP_105038963.1">
    <property type="nucleotide sequence ID" value="NZ_PPSL01000002.1"/>
</dbReference>
<protein>
    <submittedName>
        <fullName evidence="1">Uncharacterized protein</fullName>
    </submittedName>
</protein>